<dbReference type="Proteomes" id="UP000654370">
    <property type="component" value="Unassembled WGS sequence"/>
</dbReference>
<feature type="compositionally biased region" description="Polar residues" evidence="1">
    <location>
        <begin position="11"/>
        <end position="20"/>
    </location>
</feature>
<feature type="region of interest" description="Disordered" evidence="1">
    <location>
        <begin position="1"/>
        <end position="20"/>
    </location>
</feature>
<evidence type="ECO:0000313" key="3">
    <source>
        <dbReference type="Proteomes" id="UP000654370"/>
    </source>
</evidence>
<dbReference type="EMBL" id="JAEPQZ010000005">
    <property type="protein sequence ID" value="KAG2181122.1"/>
    <property type="molecule type" value="Genomic_DNA"/>
</dbReference>
<dbReference type="OrthoDB" id="2408655at2759"/>
<comment type="caution">
    <text evidence="2">The sequence shown here is derived from an EMBL/GenBank/DDBJ whole genome shotgun (WGS) entry which is preliminary data.</text>
</comment>
<feature type="compositionally biased region" description="Low complexity" evidence="1">
    <location>
        <begin position="1"/>
        <end position="10"/>
    </location>
</feature>
<name>A0A8H7PVL2_MORIS</name>
<evidence type="ECO:0000256" key="1">
    <source>
        <dbReference type="SAM" id="MobiDB-lite"/>
    </source>
</evidence>
<keyword evidence="3" id="KW-1185">Reference proteome</keyword>
<proteinExistence type="predicted"/>
<feature type="region of interest" description="Disordered" evidence="1">
    <location>
        <begin position="121"/>
        <end position="143"/>
    </location>
</feature>
<evidence type="ECO:0000313" key="2">
    <source>
        <dbReference type="EMBL" id="KAG2181122.1"/>
    </source>
</evidence>
<sequence length="315" mass="35229">MRQQQRGRQQSASILNNNKEQRMHNQVRNLMHNNSVPKPNRSRTNHNTDNSLSAGYVRDLEQCQEAELLDIKAKNLHILSNPCLTPTKNCSTIVATLPDQGEKLRATNNLIESILAKLSPNGSYHSSPPNIGQDNAAAQEENTDENPLMNAMSKLSIKSKENGRAHSVALANAEASNNQFISSGIMRTRKPSIADGAQLDSTSPDACVNARVQMITLNESVQLQETHQQTSKAQDLKYKLNRLKNSRSDYSLTEELTDTMQSMRLDPETDQSEPDDDDTTDSDVDESANDSPIEDYEDEGFEEDDEYIHSRQRNS</sequence>
<protein>
    <submittedName>
        <fullName evidence="2">Uncharacterized protein</fullName>
    </submittedName>
</protein>
<reference evidence="2" key="1">
    <citation type="submission" date="2020-12" db="EMBL/GenBank/DDBJ databases">
        <title>Metabolic potential, ecology and presence of endohyphal bacteria is reflected in genomic diversity of Mucoromycotina.</title>
        <authorList>
            <person name="Muszewska A."/>
            <person name="Okrasinska A."/>
            <person name="Steczkiewicz K."/>
            <person name="Drgas O."/>
            <person name="Orlowska M."/>
            <person name="Perlinska-Lenart U."/>
            <person name="Aleksandrzak-Piekarczyk T."/>
            <person name="Szatraj K."/>
            <person name="Zielenkiewicz U."/>
            <person name="Pilsyk S."/>
            <person name="Malc E."/>
            <person name="Mieczkowski P."/>
            <person name="Kruszewska J.S."/>
            <person name="Biernat P."/>
            <person name="Pawlowska J."/>
        </authorList>
    </citation>
    <scope>NUCLEOTIDE SEQUENCE</scope>
    <source>
        <strain evidence="2">WA0000067209</strain>
    </source>
</reference>
<feature type="region of interest" description="Disordered" evidence="1">
    <location>
        <begin position="249"/>
        <end position="315"/>
    </location>
</feature>
<organism evidence="2 3">
    <name type="scientific">Mortierella isabellina</name>
    <name type="common">Filamentous fungus</name>
    <name type="synonym">Umbelopsis isabellina</name>
    <dbReference type="NCBI Taxonomy" id="91625"/>
    <lineage>
        <taxon>Eukaryota</taxon>
        <taxon>Fungi</taxon>
        <taxon>Fungi incertae sedis</taxon>
        <taxon>Mucoromycota</taxon>
        <taxon>Mucoromycotina</taxon>
        <taxon>Umbelopsidomycetes</taxon>
        <taxon>Umbelopsidales</taxon>
        <taxon>Umbelopsidaceae</taxon>
        <taxon>Umbelopsis</taxon>
    </lineage>
</organism>
<feature type="region of interest" description="Disordered" evidence="1">
    <location>
        <begin position="32"/>
        <end position="51"/>
    </location>
</feature>
<gene>
    <name evidence="2" type="ORF">INT43_008704</name>
</gene>
<feature type="compositionally biased region" description="Acidic residues" evidence="1">
    <location>
        <begin position="268"/>
        <end position="306"/>
    </location>
</feature>
<dbReference type="AlphaFoldDB" id="A0A8H7PVL2"/>
<accession>A0A8H7PVL2</accession>
<feature type="compositionally biased region" description="Polar residues" evidence="1">
    <location>
        <begin position="121"/>
        <end position="133"/>
    </location>
</feature>